<evidence type="ECO:0000256" key="3">
    <source>
        <dbReference type="ARBA" id="ARBA00004906"/>
    </source>
</evidence>
<keyword evidence="15" id="KW-1133">Transmembrane helix</keyword>
<feature type="compositionally biased region" description="Basic and acidic residues" evidence="19">
    <location>
        <begin position="136"/>
        <end position="153"/>
    </location>
</feature>
<evidence type="ECO:0000256" key="2">
    <source>
        <dbReference type="ARBA" id="ARBA00004585"/>
    </source>
</evidence>
<evidence type="ECO:0000256" key="20">
    <source>
        <dbReference type="SAM" id="SignalP"/>
    </source>
</evidence>
<protein>
    <recommendedName>
        <fullName evidence="5">RING-type E3 ubiquitin transferase</fullName>
        <ecNumber evidence="5">2.3.2.27</ecNumber>
    </recommendedName>
</protein>
<dbReference type="InterPro" id="IPR001841">
    <property type="entry name" value="Znf_RING"/>
</dbReference>
<comment type="catalytic activity">
    <reaction evidence="1">
        <text>S-ubiquitinyl-[E2 ubiquitin-conjugating enzyme]-L-cysteine + [acceptor protein]-L-lysine = [E2 ubiquitin-conjugating enzyme]-L-cysteine + N(6)-ubiquitinyl-[acceptor protein]-L-lysine.</text>
        <dbReference type="EC" id="2.3.2.27"/>
    </reaction>
</comment>
<name>A0A1E7FWY3_9STRA</name>
<gene>
    <name evidence="22" type="ORF">FRACYDRAFT_267350</name>
</gene>
<evidence type="ECO:0000256" key="6">
    <source>
        <dbReference type="ARBA" id="ARBA00022448"/>
    </source>
</evidence>
<sequence length="209" mass="23934">MALWLIRLHLAQYLLTGKYPTLMHRFLDLIPIREKIIETTTGGMAKATTKSTILHRPNTNRAIAFLILLQASTSLIQTSASWITRKIAYYLESRALSRNNKNLIINTRSSQLLFQNKLGLFFNPSSEFNQQQQQQSEHRSEEKKHHHNSHDGARLTIGPDTTRKKKMAVCTICRRDRIHPAAPSSCGHVCCWNCLVQWVSTVRPECPLC</sequence>
<dbReference type="Pfam" id="PF00097">
    <property type="entry name" value="zf-C3HC4"/>
    <property type="match status" value="1"/>
</dbReference>
<keyword evidence="16" id="KW-0472">Membrane</keyword>
<feature type="signal peptide" evidence="20">
    <location>
        <begin position="1"/>
        <end position="16"/>
    </location>
</feature>
<dbReference type="GO" id="GO:0061630">
    <property type="term" value="F:ubiquitin protein ligase activity"/>
    <property type="evidence" value="ECO:0007669"/>
    <property type="project" value="UniProtKB-EC"/>
</dbReference>
<dbReference type="Gene3D" id="3.30.40.10">
    <property type="entry name" value="Zinc/RING finger domain, C3HC4 (zinc finger)"/>
    <property type="match status" value="1"/>
</dbReference>
<evidence type="ECO:0000256" key="14">
    <source>
        <dbReference type="ARBA" id="ARBA00022927"/>
    </source>
</evidence>
<evidence type="ECO:0000256" key="13">
    <source>
        <dbReference type="ARBA" id="ARBA00022833"/>
    </source>
</evidence>
<keyword evidence="6" id="KW-0813">Transport</keyword>
<evidence type="ECO:0000256" key="9">
    <source>
        <dbReference type="ARBA" id="ARBA00022692"/>
    </source>
</evidence>
<keyword evidence="14" id="KW-0653">Protein transport</keyword>
<dbReference type="PROSITE" id="PS50089">
    <property type="entry name" value="ZF_RING_2"/>
    <property type="match status" value="1"/>
</dbReference>
<evidence type="ECO:0000256" key="19">
    <source>
        <dbReference type="SAM" id="MobiDB-lite"/>
    </source>
</evidence>
<evidence type="ECO:0000256" key="15">
    <source>
        <dbReference type="ARBA" id="ARBA00022989"/>
    </source>
</evidence>
<keyword evidence="12" id="KW-0833">Ubl conjugation pathway</keyword>
<feature type="region of interest" description="Disordered" evidence="19">
    <location>
        <begin position="129"/>
        <end position="158"/>
    </location>
</feature>
<evidence type="ECO:0000256" key="18">
    <source>
        <dbReference type="PROSITE-ProRule" id="PRU00175"/>
    </source>
</evidence>
<keyword evidence="8" id="KW-0808">Transferase</keyword>
<comment type="subcellular location">
    <subcellularLocation>
        <location evidence="2">Peroxisome membrane</location>
        <topology evidence="2">Multi-pass membrane protein</topology>
    </subcellularLocation>
</comment>
<dbReference type="AlphaFoldDB" id="A0A1E7FWY3"/>
<dbReference type="PANTHER" id="PTHR23350:SF0">
    <property type="entry name" value="PEROXISOME BIOGENESIS FACTOR 10"/>
    <property type="match status" value="1"/>
</dbReference>
<evidence type="ECO:0000259" key="21">
    <source>
        <dbReference type="PROSITE" id="PS50089"/>
    </source>
</evidence>
<dbReference type="InParanoid" id="A0A1E7FWY3"/>
<evidence type="ECO:0000256" key="4">
    <source>
        <dbReference type="ARBA" id="ARBA00008704"/>
    </source>
</evidence>
<dbReference type="InterPro" id="IPR018957">
    <property type="entry name" value="Znf_C3HC4_RING-type"/>
</dbReference>
<dbReference type="InterPro" id="IPR025654">
    <property type="entry name" value="PEX2/10"/>
</dbReference>
<reference evidence="22 23" key="1">
    <citation type="submission" date="2016-09" db="EMBL/GenBank/DDBJ databases">
        <title>Extensive genetic diversity and differential bi-allelic expression allows diatom success in the polar Southern Ocean.</title>
        <authorList>
            <consortium name="DOE Joint Genome Institute"/>
            <person name="Mock T."/>
            <person name="Otillar R.P."/>
            <person name="Strauss J."/>
            <person name="Dupont C."/>
            <person name="Frickenhaus S."/>
            <person name="Maumus F."/>
            <person name="Mcmullan M."/>
            <person name="Sanges R."/>
            <person name="Schmutz J."/>
            <person name="Toseland A."/>
            <person name="Valas R."/>
            <person name="Veluchamy A."/>
            <person name="Ward B.J."/>
            <person name="Allen A."/>
            <person name="Barry K."/>
            <person name="Falciatore A."/>
            <person name="Ferrante M."/>
            <person name="Fortunato A.E."/>
            <person name="Gloeckner G."/>
            <person name="Gruber A."/>
            <person name="Hipkin R."/>
            <person name="Janech M."/>
            <person name="Kroth P."/>
            <person name="Leese F."/>
            <person name="Lindquist E."/>
            <person name="Lyon B.R."/>
            <person name="Martin J."/>
            <person name="Mayer C."/>
            <person name="Parker M."/>
            <person name="Quesneville H."/>
            <person name="Raymond J."/>
            <person name="Uhlig C."/>
            <person name="Valentin K.U."/>
            <person name="Worden A.Z."/>
            <person name="Armbrust E.V."/>
            <person name="Bowler C."/>
            <person name="Green B."/>
            <person name="Moulton V."/>
            <person name="Van Oosterhout C."/>
            <person name="Grigoriev I."/>
        </authorList>
    </citation>
    <scope>NUCLEOTIDE SEQUENCE [LARGE SCALE GENOMIC DNA]</scope>
    <source>
        <strain evidence="22 23">CCMP1102</strain>
    </source>
</reference>
<evidence type="ECO:0000256" key="10">
    <source>
        <dbReference type="ARBA" id="ARBA00022723"/>
    </source>
</evidence>
<evidence type="ECO:0000313" key="22">
    <source>
        <dbReference type="EMBL" id="OEU22646.1"/>
    </source>
</evidence>
<evidence type="ECO:0000313" key="23">
    <source>
        <dbReference type="Proteomes" id="UP000095751"/>
    </source>
</evidence>
<dbReference type="EC" id="2.3.2.27" evidence="5"/>
<evidence type="ECO:0000256" key="16">
    <source>
        <dbReference type="ARBA" id="ARBA00023136"/>
    </source>
</evidence>
<dbReference type="SUPFAM" id="SSF57850">
    <property type="entry name" value="RING/U-box"/>
    <property type="match status" value="1"/>
</dbReference>
<keyword evidence="11 18" id="KW-0863">Zinc-finger</keyword>
<keyword evidence="7" id="KW-0962">Peroxisome biogenesis</keyword>
<dbReference type="EMBL" id="KV784353">
    <property type="protein sequence ID" value="OEU22646.1"/>
    <property type="molecule type" value="Genomic_DNA"/>
</dbReference>
<keyword evidence="10" id="KW-0479">Metal-binding</keyword>
<evidence type="ECO:0000256" key="12">
    <source>
        <dbReference type="ARBA" id="ARBA00022786"/>
    </source>
</evidence>
<feature type="chain" id="PRO_5009193628" description="RING-type E3 ubiquitin transferase" evidence="20">
    <location>
        <begin position="17"/>
        <end position="209"/>
    </location>
</feature>
<evidence type="ECO:0000256" key="1">
    <source>
        <dbReference type="ARBA" id="ARBA00000900"/>
    </source>
</evidence>
<evidence type="ECO:0000256" key="11">
    <source>
        <dbReference type="ARBA" id="ARBA00022771"/>
    </source>
</evidence>
<keyword evidence="17" id="KW-0576">Peroxisome</keyword>
<dbReference type="OrthoDB" id="49171at2759"/>
<feature type="non-terminal residue" evidence="22">
    <location>
        <position position="209"/>
    </location>
</feature>
<evidence type="ECO:0000256" key="5">
    <source>
        <dbReference type="ARBA" id="ARBA00012483"/>
    </source>
</evidence>
<keyword evidence="23" id="KW-1185">Reference proteome</keyword>
<dbReference type="KEGG" id="fcy:FRACYDRAFT_267350"/>
<dbReference type="InterPro" id="IPR013083">
    <property type="entry name" value="Znf_RING/FYVE/PHD"/>
</dbReference>
<evidence type="ECO:0000256" key="8">
    <source>
        <dbReference type="ARBA" id="ARBA00022679"/>
    </source>
</evidence>
<dbReference type="Proteomes" id="UP000095751">
    <property type="component" value="Unassembled WGS sequence"/>
</dbReference>
<dbReference type="PANTHER" id="PTHR23350">
    <property type="entry name" value="PEROXISOME ASSEMBLY PROTEIN 10"/>
    <property type="match status" value="1"/>
</dbReference>
<comment type="pathway">
    <text evidence="3">Protein modification; protein ubiquitination.</text>
</comment>
<evidence type="ECO:0000256" key="17">
    <source>
        <dbReference type="ARBA" id="ARBA00023140"/>
    </source>
</evidence>
<organism evidence="22 23">
    <name type="scientific">Fragilariopsis cylindrus CCMP1102</name>
    <dbReference type="NCBI Taxonomy" id="635003"/>
    <lineage>
        <taxon>Eukaryota</taxon>
        <taxon>Sar</taxon>
        <taxon>Stramenopiles</taxon>
        <taxon>Ochrophyta</taxon>
        <taxon>Bacillariophyta</taxon>
        <taxon>Bacillariophyceae</taxon>
        <taxon>Bacillariophycidae</taxon>
        <taxon>Bacillariales</taxon>
        <taxon>Bacillariaceae</taxon>
        <taxon>Fragilariopsis</taxon>
    </lineage>
</organism>
<comment type="similarity">
    <text evidence="4">Belongs to the pex2/pex10/pex12 family.</text>
</comment>
<accession>A0A1E7FWY3</accession>
<dbReference type="GO" id="GO:0016558">
    <property type="term" value="P:protein import into peroxisome matrix"/>
    <property type="evidence" value="ECO:0007669"/>
    <property type="project" value="InterPro"/>
</dbReference>
<keyword evidence="13" id="KW-0862">Zinc</keyword>
<proteinExistence type="inferred from homology"/>
<feature type="domain" description="RING-type" evidence="21">
    <location>
        <begin position="170"/>
        <end position="209"/>
    </location>
</feature>
<dbReference type="GO" id="GO:0005778">
    <property type="term" value="C:peroxisomal membrane"/>
    <property type="evidence" value="ECO:0007669"/>
    <property type="project" value="UniProtKB-SubCell"/>
</dbReference>
<keyword evidence="9" id="KW-0812">Transmembrane</keyword>
<keyword evidence="20" id="KW-0732">Signal</keyword>
<evidence type="ECO:0000256" key="7">
    <source>
        <dbReference type="ARBA" id="ARBA00022593"/>
    </source>
</evidence>
<dbReference type="GO" id="GO:0008270">
    <property type="term" value="F:zinc ion binding"/>
    <property type="evidence" value="ECO:0007669"/>
    <property type="project" value="UniProtKB-KW"/>
</dbReference>